<keyword evidence="3" id="KW-1185">Reference proteome</keyword>
<gene>
    <name evidence="2" type="ORF">SAMN05421810_102818</name>
</gene>
<dbReference type="Proteomes" id="UP000198727">
    <property type="component" value="Unassembled WGS sequence"/>
</dbReference>
<evidence type="ECO:0000313" key="2">
    <source>
        <dbReference type="EMBL" id="SFP51667.1"/>
    </source>
</evidence>
<organism evidence="2 3">
    <name type="scientific">Amycolatopsis arida</name>
    <dbReference type="NCBI Taxonomy" id="587909"/>
    <lineage>
        <taxon>Bacteria</taxon>
        <taxon>Bacillati</taxon>
        <taxon>Actinomycetota</taxon>
        <taxon>Actinomycetes</taxon>
        <taxon>Pseudonocardiales</taxon>
        <taxon>Pseudonocardiaceae</taxon>
        <taxon>Amycolatopsis</taxon>
    </lineage>
</organism>
<dbReference type="EMBL" id="FOWW01000002">
    <property type="protein sequence ID" value="SFP51667.1"/>
    <property type="molecule type" value="Genomic_DNA"/>
</dbReference>
<evidence type="ECO:0000256" key="1">
    <source>
        <dbReference type="SAM" id="SignalP"/>
    </source>
</evidence>
<protein>
    <recommendedName>
        <fullName evidence="4">Dehydratase</fullName>
    </recommendedName>
</protein>
<dbReference type="RefSeq" id="WP_092529500.1">
    <property type="nucleotide sequence ID" value="NZ_FOWW01000002.1"/>
</dbReference>
<accession>A0A1I5QZY9</accession>
<dbReference type="OrthoDB" id="4863392at2"/>
<dbReference type="STRING" id="587909.SAMN05421810_102818"/>
<dbReference type="AlphaFoldDB" id="A0A1I5QZY9"/>
<feature type="chain" id="PRO_5011533203" description="Dehydratase" evidence="1">
    <location>
        <begin position="31"/>
        <end position="203"/>
    </location>
</feature>
<dbReference type="PROSITE" id="PS51318">
    <property type="entry name" value="TAT"/>
    <property type="match status" value="1"/>
</dbReference>
<sequence>MTRRRRVGFVASAVAGLAAALVAAAGPASAAAPPLELTYTVAGTTHIAKTDSDVELGPGTFTAAVDVATGDLTGQLDLPKTTTTFKVLGFVEVTSDVEFVPAGPATGKIVSGKVNVETPLNVRLSNVRTLGLPFPPVGENCATGTPVRIALESGPDFNPLRGGKMSGTYEIPEFADCGLATPLINTLVPGPGNTLEIDLELQR</sequence>
<dbReference type="InterPro" id="IPR006311">
    <property type="entry name" value="TAT_signal"/>
</dbReference>
<keyword evidence="1" id="KW-0732">Signal</keyword>
<feature type="signal peptide" evidence="1">
    <location>
        <begin position="1"/>
        <end position="30"/>
    </location>
</feature>
<evidence type="ECO:0008006" key="4">
    <source>
        <dbReference type="Google" id="ProtNLM"/>
    </source>
</evidence>
<proteinExistence type="predicted"/>
<evidence type="ECO:0000313" key="3">
    <source>
        <dbReference type="Proteomes" id="UP000198727"/>
    </source>
</evidence>
<reference evidence="3" key="1">
    <citation type="submission" date="2016-10" db="EMBL/GenBank/DDBJ databases">
        <authorList>
            <person name="Varghese N."/>
            <person name="Submissions S."/>
        </authorList>
    </citation>
    <scope>NUCLEOTIDE SEQUENCE [LARGE SCALE GENOMIC DNA]</scope>
    <source>
        <strain evidence="3">CGMCC 4.5579</strain>
    </source>
</reference>
<name>A0A1I5QZY9_9PSEU</name>